<accession>W7D730</accession>
<feature type="signal peptide" evidence="1">
    <location>
        <begin position="1"/>
        <end position="30"/>
    </location>
</feature>
<dbReference type="RefSeq" id="WP_036100712.1">
    <property type="nucleotide sequence ID" value="NZ_AODL01000009.1"/>
</dbReference>
<feature type="chain" id="PRO_5004890431" description="Secreted protein" evidence="1">
    <location>
        <begin position="31"/>
        <end position="211"/>
    </location>
</feature>
<dbReference type="PATRIC" id="fig|1265816.5.peg.1680"/>
<evidence type="ECO:0008006" key="4">
    <source>
        <dbReference type="Google" id="ProtNLM"/>
    </source>
</evidence>
<keyword evidence="3" id="KW-1185">Reference proteome</keyword>
<reference evidence="2 3" key="1">
    <citation type="journal article" date="2014" name="Int. J. Syst. Evol. Microbiol.">
        <title>Listeria floridensis sp. nov., Listeria aquatica sp. nov., Listeria cornellensis sp. nov., Listeria riparia sp. nov. and Listeria grandensis sp. nov., from agricultural and natural environments.</title>
        <authorList>
            <person name="den Bakker H.C."/>
            <person name="Warchocki S."/>
            <person name="Wright E.M."/>
            <person name="Allred A.F."/>
            <person name="Ahlstrom C."/>
            <person name="Manuel C.S."/>
            <person name="Stasiewicz M.J."/>
            <person name="Burrell A."/>
            <person name="Roof S."/>
            <person name="Strawn L."/>
            <person name="Fortes E.D."/>
            <person name="Nightingale K.K."/>
            <person name="Kephart D."/>
            <person name="Wiedmann M."/>
        </authorList>
    </citation>
    <scope>NUCLEOTIDE SEQUENCE [LARGE SCALE GENOMIC DNA]</scope>
    <source>
        <strain evidence="2 3">FSL S10-1204</strain>
    </source>
</reference>
<organism evidence="2 3">
    <name type="scientific">Listeria riparia FSL S10-1204</name>
    <dbReference type="NCBI Taxonomy" id="1265816"/>
    <lineage>
        <taxon>Bacteria</taxon>
        <taxon>Bacillati</taxon>
        <taxon>Bacillota</taxon>
        <taxon>Bacilli</taxon>
        <taxon>Bacillales</taxon>
        <taxon>Listeriaceae</taxon>
        <taxon>Listeria</taxon>
    </lineage>
</organism>
<keyword evidence="1" id="KW-0732">Signal</keyword>
<evidence type="ECO:0000313" key="3">
    <source>
        <dbReference type="Proteomes" id="UP000019248"/>
    </source>
</evidence>
<dbReference type="AlphaFoldDB" id="W7D730"/>
<evidence type="ECO:0000256" key="1">
    <source>
        <dbReference type="SAM" id="SignalP"/>
    </source>
</evidence>
<evidence type="ECO:0000313" key="2">
    <source>
        <dbReference type="EMBL" id="EUJ44865.1"/>
    </source>
</evidence>
<dbReference type="Proteomes" id="UP000019248">
    <property type="component" value="Unassembled WGS sequence"/>
</dbReference>
<proteinExistence type="predicted"/>
<dbReference type="OrthoDB" id="2339780at2"/>
<gene>
    <name evidence="2" type="ORF">PRIP_08512</name>
</gene>
<name>W7D730_9LIST</name>
<protein>
    <recommendedName>
        <fullName evidence="4">Secreted protein</fullName>
    </recommendedName>
</protein>
<comment type="caution">
    <text evidence="2">The sequence shown here is derived from an EMBL/GenBank/DDBJ whole genome shotgun (WGS) entry which is preliminary data.</text>
</comment>
<dbReference type="EMBL" id="AODL01000009">
    <property type="protein sequence ID" value="EUJ44865.1"/>
    <property type="molecule type" value="Genomic_DNA"/>
</dbReference>
<sequence>MNKKTEKLVIPIVTVSLVVASLAPAIDVHAEEINKDDAVVSATNRGDLLSSDIGQDELTPEEMDEFDKYIVVIDNQYVISEEGKEELTVDQQNVVQKYLVASNKSVKENGLIINPNTKIAGQLLGGKGRNGVEMHWNYAKILLNVENTRMVAIGSISVAAGVISLATDAIVAGLFVPAAASILGYKASGIKNGTWWDVNLFTSHISKWGWQ</sequence>